<evidence type="ECO:0008006" key="3">
    <source>
        <dbReference type="Google" id="ProtNLM"/>
    </source>
</evidence>
<reference evidence="1" key="1">
    <citation type="submission" date="2022-07" db="EMBL/GenBank/DDBJ databases">
        <authorList>
            <person name="Trinca V."/>
            <person name="Uliana J.V.C."/>
            <person name="Torres T.T."/>
            <person name="Ward R.J."/>
            <person name="Monesi N."/>
        </authorList>
    </citation>
    <scope>NUCLEOTIDE SEQUENCE</scope>
    <source>
        <strain evidence="1">HSMRA1968</strain>
        <tissue evidence="1">Whole embryos</tissue>
    </source>
</reference>
<protein>
    <recommendedName>
        <fullName evidence="3">Reverse transcriptase domain-containing protein</fullName>
    </recommendedName>
</protein>
<dbReference type="PANTHER" id="PTHR37015:SF2">
    <property type="entry name" value="REVERSE TRANSCRIPTASE DOMAIN-CONTAINING PROTEIN"/>
    <property type="match status" value="1"/>
</dbReference>
<evidence type="ECO:0000313" key="1">
    <source>
        <dbReference type="EMBL" id="KAJ6632609.1"/>
    </source>
</evidence>
<name>A0A9Q0MM45_9DIPT</name>
<dbReference type="Proteomes" id="UP001151699">
    <property type="component" value="Unassembled WGS sequence"/>
</dbReference>
<proteinExistence type="predicted"/>
<sequence>MSASFRSIVQEITQEKLEELKVQKNLMSSHFSPVLESITVSSANPINDLQLLFEAVKDSPVKDIIDSTLLENVKYVLQNAKDDPSISSQLITTWIEKIKQEIQFALRKCEYSYLYGSLLSEWLELEEKKRSKAAGVAETDAGAAEFTEKIISSKKEAMDKIKALMFSELSPDDFDCDKFRKFLSEELFNFENNVEGESVLKAIRKQTEEHFKIENSIISSYDVQCCIKGLRSEELLSLEKKAALKELSENTEALDEVASLLTNRLRNLSRWEWPSSCEVVKLRRGLAGEYKPFMDENLITALFLQYVGVQWASHFRQQFFTLYHSKVWTKAHCLTSSIEAQRKQFYQSTFLSSLPDSMTSQDSKLQEEYAKIESTDLCYASEIATVGSAPPPSFGNQGATSFGYPSAQAMSSQAFSGPPQQQQQQAGLFGCMSMSSRPRPTQAYSNQLPPRQQPISNIDFKQSFLHVLQTEIRLNQVIRPDHPLIVVQADLESFGPSIIHDATLTVLEYLGVPTQWLEFFKKFLQPKVCFEEGEGLRTVVRGVPTSHVLSSLFGETLLFLLDFLVNQKCNGMRVYRIADELWFWSDIPENVTKAWEMMNMYGKMVGLKIKENRSGSVSVYSDVAITKMEHPIAKTVCGPVPLPQRNIHWGYLELHSNGTFTIDRKAITKFLLEMQGLLDKSECVLEWINVFNKYLAFFIRNFGKSALVSGKQHLDQIISALRMIYAGLFGSENESPVEKLKDRFDKLRTADIVDAWVYWPLEKGGLGLKNPFIGIMSLRQAYVDINDEDHFSKLPLQDKDLYEEIKKDHERRYGVTNPDGSKQIQFGFNNPLPPKLPTWTEYLAKRETELIHWSQRYLYLLERPSPKKPNVSDRFWILDSSPSEDESERNYMMWLFTYYETQLVEHFGSAKFINSKLLPMSMIANIQKTKVQH</sequence>
<dbReference type="AlphaFoldDB" id="A0A9Q0MM45"/>
<gene>
    <name evidence="1" type="ORF">Bhyg_16215</name>
</gene>
<dbReference type="PANTHER" id="PTHR37015">
    <property type="entry name" value="REVERSE TRANSCRIPTASE DOMAIN-CONTAINING PROTEIN"/>
    <property type="match status" value="1"/>
</dbReference>
<accession>A0A9Q0MM45</accession>
<organism evidence="1 2">
    <name type="scientific">Pseudolycoriella hygida</name>
    <dbReference type="NCBI Taxonomy" id="35572"/>
    <lineage>
        <taxon>Eukaryota</taxon>
        <taxon>Metazoa</taxon>
        <taxon>Ecdysozoa</taxon>
        <taxon>Arthropoda</taxon>
        <taxon>Hexapoda</taxon>
        <taxon>Insecta</taxon>
        <taxon>Pterygota</taxon>
        <taxon>Neoptera</taxon>
        <taxon>Endopterygota</taxon>
        <taxon>Diptera</taxon>
        <taxon>Nematocera</taxon>
        <taxon>Sciaroidea</taxon>
        <taxon>Sciaridae</taxon>
        <taxon>Pseudolycoriella</taxon>
    </lineage>
</organism>
<keyword evidence="2" id="KW-1185">Reference proteome</keyword>
<dbReference type="EMBL" id="WJQU01002646">
    <property type="protein sequence ID" value="KAJ6632609.1"/>
    <property type="molecule type" value="Genomic_DNA"/>
</dbReference>
<comment type="caution">
    <text evidence="1">The sequence shown here is derived from an EMBL/GenBank/DDBJ whole genome shotgun (WGS) entry which is preliminary data.</text>
</comment>
<evidence type="ECO:0000313" key="2">
    <source>
        <dbReference type="Proteomes" id="UP001151699"/>
    </source>
</evidence>
<dbReference type="OrthoDB" id="8248484at2759"/>